<dbReference type="Proteomes" id="UP000494040">
    <property type="component" value="Unassembled WGS sequence"/>
</dbReference>
<evidence type="ECO:0000313" key="3">
    <source>
        <dbReference type="Proteomes" id="UP000494040"/>
    </source>
</evidence>
<feature type="transmembrane region" description="Helical" evidence="1">
    <location>
        <begin position="39"/>
        <end position="61"/>
    </location>
</feature>
<dbReference type="RefSeq" id="XP_014246277.1">
    <property type="nucleotide sequence ID" value="XM_014390791.1"/>
</dbReference>
<protein>
    <submittedName>
        <fullName evidence="2">Uncharacterized protein</fullName>
    </submittedName>
</protein>
<dbReference type="GeneID" id="106664798"/>
<keyword evidence="1" id="KW-0812">Transmembrane</keyword>
<dbReference type="AlphaFoldDB" id="A0A8I6RJL3"/>
<reference evidence="2" key="1">
    <citation type="submission" date="2022-01" db="UniProtKB">
        <authorList>
            <consortium name="EnsemblMetazoa"/>
        </authorList>
    </citation>
    <scope>IDENTIFICATION</scope>
</reference>
<keyword evidence="1" id="KW-0472">Membrane</keyword>
<dbReference type="KEGG" id="clec:106664798"/>
<dbReference type="EnsemblMetazoa" id="XM_014390791.1">
    <property type="protein sequence ID" value="XP_014246277.1"/>
    <property type="gene ID" value="LOC106664798"/>
</dbReference>
<evidence type="ECO:0000313" key="2">
    <source>
        <dbReference type="EnsemblMetazoa" id="XP_014246277.1"/>
    </source>
</evidence>
<organism evidence="2 3">
    <name type="scientific">Cimex lectularius</name>
    <name type="common">Bed bug</name>
    <name type="synonym">Acanthia lectularia</name>
    <dbReference type="NCBI Taxonomy" id="79782"/>
    <lineage>
        <taxon>Eukaryota</taxon>
        <taxon>Metazoa</taxon>
        <taxon>Ecdysozoa</taxon>
        <taxon>Arthropoda</taxon>
        <taxon>Hexapoda</taxon>
        <taxon>Insecta</taxon>
        <taxon>Pterygota</taxon>
        <taxon>Neoptera</taxon>
        <taxon>Paraneoptera</taxon>
        <taxon>Hemiptera</taxon>
        <taxon>Heteroptera</taxon>
        <taxon>Panheteroptera</taxon>
        <taxon>Cimicomorpha</taxon>
        <taxon>Cimicidae</taxon>
        <taxon>Cimex</taxon>
    </lineage>
</organism>
<evidence type="ECO:0000256" key="1">
    <source>
        <dbReference type="SAM" id="Phobius"/>
    </source>
</evidence>
<proteinExistence type="predicted"/>
<sequence>MDYVAEKLFGADIVEMATAVLPPGECCVNFIAMTTFNYALYYTSVLVFAFSLWNLLNYILYNTLGKYCKVFLDGLHGLEMSIAVNCLVAGYDIARINSKVEELLLLLSAGFYVYRSRRVGGFLREKFLVWTSFCCLMYTVFRGRGASVALTLLYAHESCTPLLVISSVVNEAKKDAYIFWVTRWSARLFLVYQRILIAGFVLHTISHEAELLFLLGEAFLTFQFIFDTSYHELEGTKL</sequence>
<keyword evidence="1" id="KW-1133">Transmembrane helix</keyword>
<name>A0A8I6RJL3_CIMLE</name>
<accession>A0A8I6RJL3</accession>
<keyword evidence="3" id="KW-1185">Reference proteome</keyword>